<dbReference type="Pfam" id="PF02771">
    <property type="entry name" value="Acyl-CoA_dh_N"/>
    <property type="match status" value="1"/>
</dbReference>
<proteinExistence type="inferred from homology"/>
<comment type="caution">
    <text evidence="10">The sequence shown here is derived from an EMBL/GenBank/DDBJ whole genome shotgun (WGS) entry which is preliminary data.</text>
</comment>
<dbReference type="InterPro" id="IPR013786">
    <property type="entry name" value="AcylCoA_DH/ox_N"/>
</dbReference>
<keyword evidence="3 6" id="KW-0285">Flavoprotein</keyword>
<evidence type="ECO:0000313" key="10">
    <source>
        <dbReference type="EMBL" id="MBP0110898.1"/>
    </source>
</evidence>
<dbReference type="SUPFAM" id="SSF47203">
    <property type="entry name" value="Acyl-CoA dehydrogenase C-terminal domain-like"/>
    <property type="match status" value="1"/>
</dbReference>
<feature type="domain" description="Acyl-CoA dehydrogenase/oxidase C-terminal" evidence="7">
    <location>
        <begin position="249"/>
        <end position="400"/>
    </location>
</feature>
<evidence type="ECO:0000256" key="3">
    <source>
        <dbReference type="ARBA" id="ARBA00022630"/>
    </source>
</evidence>
<dbReference type="RefSeq" id="WP_209294707.1">
    <property type="nucleotide sequence ID" value="NZ_JAGIKT010000011.1"/>
</dbReference>
<evidence type="ECO:0000256" key="2">
    <source>
        <dbReference type="ARBA" id="ARBA00009347"/>
    </source>
</evidence>
<keyword evidence="5 6" id="KW-0560">Oxidoreductase</keyword>
<reference evidence="10 11" key="1">
    <citation type="submission" date="2021-03" db="EMBL/GenBank/DDBJ databases">
        <title>Genome Sequence of Bradyrhizobium vignae strain ISRA400.</title>
        <authorList>
            <person name="Tisa L.S."/>
            <person name="Svistoonoff S."/>
            <person name="Hocher V."/>
            <person name="Fall S."/>
            <person name="Zaiya A."/>
            <person name="Naing D."/>
            <person name="Niang N."/>
            <person name="Diouf A."/>
            <person name="Dasylva M.C."/>
            <person name="Toure O."/>
            <person name="Gueye M."/>
            <person name="Gully D."/>
            <person name="Tisseyre P."/>
            <person name="Simpson S."/>
            <person name="Morris K."/>
            <person name="Thomas W.K."/>
        </authorList>
    </citation>
    <scope>NUCLEOTIDE SEQUENCE [LARGE SCALE GENOMIC DNA]</scope>
    <source>
        <strain evidence="10 11">ISRA400</strain>
    </source>
</reference>
<organism evidence="10 11">
    <name type="scientific">Bradyrhizobium vignae</name>
    <dbReference type="NCBI Taxonomy" id="1549949"/>
    <lineage>
        <taxon>Bacteria</taxon>
        <taxon>Pseudomonadati</taxon>
        <taxon>Pseudomonadota</taxon>
        <taxon>Alphaproteobacteria</taxon>
        <taxon>Hyphomicrobiales</taxon>
        <taxon>Nitrobacteraceae</taxon>
        <taxon>Bradyrhizobium</taxon>
    </lineage>
</organism>
<dbReference type="InterPro" id="IPR037069">
    <property type="entry name" value="AcylCoA_DH/ox_N_sf"/>
</dbReference>
<dbReference type="Gene3D" id="1.20.140.10">
    <property type="entry name" value="Butyryl-CoA Dehydrogenase, subunit A, domain 3"/>
    <property type="match status" value="1"/>
</dbReference>
<dbReference type="Gene3D" id="2.40.110.10">
    <property type="entry name" value="Butyryl-CoA Dehydrogenase, subunit A, domain 2"/>
    <property type="match status" value="1"/>
</dbReference>
<evidence type="ECO:0000256" key="1">
    <source>
        <dbReference type="ARBA" id="ARBA00001974"/>
    </source>
</evidence>
<dbReference type="InterPro" id="IPR006091">
    <property type="entry name" value="Acyl-CoA_Oxase/DH_mid-dom"/>
</dbReference>
<name>A0ABS3ZRY2_9BRAD</name>
<evidence type="ECO:0000256" key="4">
    <source>
        <dbReference type="ARBA" id="ARBA00022827"/>
    </source>
</evidence>
<dbReference type="Pfam" id="PF00441">
    <property type="entry name" value="Acyl-CoA_dh_1"/>
    <property type="match status" value="1"/>
</dbReference>
<comment type="cofactor">
    <cofactor evidence="1 6">
        <name>FAD</name>
        <dbReference type="ChEBI" id="CHEBI:57692"/>
    </cofactor>
</comment>
<dbReference type="SUPFAM" id="SSF56645">
    <property type="entry name" value="Acyl-CoA dehydrogenase NM domain-like"/>
    <property type="match status" value="1"/>
</dbReference>
<dbReference type="Proteomes" id="UP000669317">
    <property type="component" value="Unassembled WGS sequence"/>
</dbReference>
<evidence type="ECO:0000313" key="11">
    <source>
        <dbReference type="Proteomes" id="UP000669317"/>
    </source>
</evidence>
<evidence type="ECO:0000256" key="6">
    <source>
        <dbReference type="RuleBase" id="RU362125"/>
    </source>
</evidence>
<dbReference type="PANTHER" id="PTHR43292:SF3">
    <property type="entry name" value="ACYL-COA DEHYDROGENASE FADE29"/>
    <property type="match status" value="1"/>
</dbReference>
<accession>A0ABS3ZRY2</accession>
<dbReference type="InterPro" id="IPR009100">
    <property type="entry name" value="AcylCoA_DH/oxidase_NM_dom_sf"/>
</dbReference>
<protein>
    <submittedName>
        <fullName evidence="10">Acyl-CoA dehydrogenase family protein</fullName>
    </submittedName>
</protein>
<dbReference type="InterPro" id="IPR052161">
    <property type="entry name" value="Mycobact_Acyl-CoA_DH"/>
</dbReference>
<feature type="domain" description="Acyl-CoA dehydrogenase/oxidase N-terminal" evidence="9">
    <location>
        <begin position="17"/>
        <end position="138"/>
    </location>
</feature>
<evidence type="ECO:0000259" key="7">
    <source>
        <dbReference type="Pfam" id="PF00441"/>
    </source>
</evidence>
<comment type="similarity">
    <text evidence="2 6">Belongs to the acyl-CoA dehydrogenase family.</text>
</comment>
<dbReference type="Gene3D" id="1.10.540.10">
    <property type="entry name" value="Acyl-CoA dehydrogenase/oxidase, N-terminal domain"/>
    <property type="match status" value="1"/>
</dbReference>
<evidence type="ECO:0000259" key="8">
    <source>
        <dbReference type="Pfam" id="PF02770"/>
    </source>
</evidence>
<dbReference type="PANTHER" id="PTHR43292">
    <property type="entry name" value="ACYL-COA DEHYDROGENASE"/>
    <property type="match status" value="1"/>
</dbReference>
<gene>
    <name evidence="10" type="ORF">JWS04_07305</name>
</gene>
<dbReference type="EMBL" id="JAGIKT010000011">
    <property type="protein sequence ID" value="MBP0110898.1"/>
    <property type="molecule type" value="Genomic_DNA"/>
</dbReference>
<keyword evidence="11" id="KW-1185">Reference proteome</keyword>
<keyword evidence="4 6" id="KW-0274">FAD</keyword>
<dbReference type="InterPro" id="IPR046373">
    <property type="entry name" value="Acyl-CoA_Oxase/DH_mid-dom_sf"/>
</dbReference>
<dbReference type="InterPro" id="IPR036250">
    <property type="entry name" value="AcylCo_DH-like_C"/>
</dbReference>
<feature type="domain" description="Acyl-CoA oxidase/dehydrogenase middle" evidence="8">
    <location>
        <begin position="143"/>
        <end position="227"/>
    </location>
</feature>
<dbReference type="Pfam" id="PF02770">
    <property type="entry name" value="Acyl-CoA_dh_M"/>
    <property type="match status" value="1"/>
</dbReference>
<sequence length="408" mass="45357">MMAVTATPIKSPVELSEHARAFQQELREWLRANAPAKLKGLRLGEVRLDGDVRAAVLDWMDQLRKAGYVCVAWPKEYGGRGLTGVEVALLNEEFHRAGVPSSWSWDTLGYGERIVGPSIIAHGSEDQKAYFLPRIIKGVDRYCQGFSEPNAGSDLASVRTKGVVEGAEIIVNGQKVWTSNYWDANMVFCLCRTDQSAPKHRGISYVLLPIDGNGIEFRPIKGMTGQSHFAETFITNARAPISNVIGGLNNGWRVAMTTLGIERGGRATTQHVRFQEQFWHLVDEVRKRGKLNDPRVREQLAWAYSNVELMRMSGLVLLNALATGQDPGRGATDSINKIRCSEYERRLAEIALDILGPDALTTGNKYELSLWQTAFLETRTHTIWGGTAEIQRNVIAERVLGLPKEPSL</sequence>
<evidence type="ECO:0000259" key="9">
    <source>
        <dbReference type="Pfam" id="PF02771"/>
    </source>
</evidence>
<evidence type="ECO:0000256" key="5">
    <source>
        <dbReference type="ARBA" id="ARBA00023002"/>
    </source>
</evidence>
<dbReference type="InterPro" id="IPR009075">
    <property type="entry name" value="AcylCo_DH/oxidase_C"/>
</dbReference>